<dbReference type="STRING" id="465721.ACG33_01000"/>
<feature type="signal peptide" evidence="1">
    <location>
        <begin position="1"/>
        <end position="25"/>
    </location>
</feature>
<evidence type="ECO:0000256" key="1">
    <source>
        <dbReference type="SAM" id="SignalP"/>
    </source>
</evidence>
<dbReference type="OrthoDB" id="9255735at2"/>
<dbReference type="RefSeq" id="WP_066917963.1">
    <property type="nucleotide sequence ID" value="NZ_CP011971.1"/>
</dbReference>
<accession>A0A127F5I7</accession>
<proteinExistence type="predicted"/>
<organism evidence="2 3">
    <name type="scientific">Steroidobacter denitrificans</name>
    <dbReference type="NCBI Taxonomy" id="465721"/>
    <lineage>
        <taxon>Bacteria</taxon>
        <taxon>Pseudomonadati</taxon>
        <taxon>Pseudomonadota</taxon>
        <taxon>Gammaproteobacteria</taxon>
        <taxon>Steroidobacterales</taxon>
        <taxon>Steroidobacteraceae</taxon>
        <taxon>Steroidobacter</taxon>
    </lineage>
</organism>
<dbReference type="EMBL" id="CP011971">
    <property type="protein sequence ID" value="AMN45706.1"/>
    <property type="molecule type" value="Genomic_DNA"/>
</dbReference>
<dbReference type="PATRIC" id="fig|465721.4.peg.217"/>
<evidence type="ECO:0000313" key="2">
    <source>
        <dbReference type="EMBL" id="AMN45706.1"/>
    </source>
</evidence>
<name>A0A127F5I7_STEDE</name>
<dbReference type="Proteomes" id="UP000070250">
    <property type="component" value="Chromosome"/>
</dbReference>
<reference evidence="2 3" key="1">
    <citation type="submission" date="2015-06" db="EMBL/GenBank/DDBJ databases">
        <title>A Comprehensive Approach to Explore the Metabolic and Phylogenetic Diversity of Bacterial Steroid Degradation in the Environment: Testosterone as an Example.</title>
        <authorList>
            <person name="Yang F.-C."/>
            <person name="Chen Y.-L."/>
            <person name="Yu C.-P."/>
            <person name="Tang S.-L."/>
            <person name="Wang P.-H."/>
            <person name="Ismail W."/>
            <person name="Wang C.-H."/>
            <person name="Yang C.-Y."/>
            <person name="Chiang Y.-R."/>
        </authorList>
    </citation>
    <scope>NUCLEOTIDE SEQUENCE [LARGE SCALE GENOMIC DNA]</scope>
    <source>
        <strain evidence="2 3">DSM 18526</strain>
    </source>
</reference>
<sequence>MNTLRPLTAALAAVLWGFVVAPGHAAATKTCAAQAACIETGSFVAMLTNFRTSTQGRYRILTATVRFENRSDKPLILGYVRGSGVALDDRGNRYGVSGANAVRAIGEITGNTFDPKFTLQPGQGSDARFELMWEPGKAIVGTSYELDLAVREITPIADDQFRLGAEHALHFTDLAQASVKAAPSTATAMPTGESAARAATPAASVATPSAAPIQIADPCGGSPRCYNAGTFVAEVMQVSPGNMAAGVRHHTLALHVRFRNVSDQPIVLAYRASSSAGMDNLGNHYYWGRAGTHDTSVKGIGIIDSRNADSQFALSPGQSRSATFNVVRFNAKPPYGNGFGYDVVIDELEILPGQQIRSTRQNSVSFTNLTAGTFSGVGPAAPGNAVDTANKVIDLFNTLRKK</sequence>
<feature type="chain" id="PRO_5007448184" evidence="1">
    <location>
        <begin position="26"/>
        <end position="402"/>
    </location>
</feature>
<evidence type="ECO:0000313" key="3">
    <source>
        <dbReference type="Proteomes" id="UP000070250"/>
    </source>
</evidence>
<gene>
    <name evidence="2" type="ORF">ACG33_01000</name>
</gene>
<keyword evidence="3" id="KW-1185">Reference proteome</keyword>
<keyword evidence="1" id="KW-0732">Signal</keyword>
<dbReference type="KEGG" id="sdf:ACG33_01000"/>
<dbReference type="AlphaFoldDB" id="A0A127F5I7"/>
<protein>
    <submittedName>
        <fullName evidence="2">Uncharacterized protein</fullName>
    </submittedName>
</protein>